<evidence type="ECO:0000256" key="6">
    <source>
        <dbReference type="ARBA" id="ARBA00023159"/>
    </source>
</evidence>
<proteinExistence type="inferred from homology"/>
<dbReference type="InterPro" id="IPR023559">
    <property type="entry name" value="Flagellar_FlhD"/>
</dbReference>
<dbReference type="EMBL" id="CAJHCQ010000025">
    <property type="protein sequence ID" value="CAD6558635.1"/>
    <property type="molecule type" value="Genomic_DNA"/>
</dbReference>
<dbReference type="NCBIfam" id="NF002783">
    <property type="entry name" value="PRK02909.1-1"/>
    <property type="match status" value="1"/>
</dbReference>
<protein>
    <recommendedName>
        <fullName evidence="9">Flagellar transcriptional regulator FlhD</fullName>
    </recommendedName>
</protein>
<comment type="subcellular location">
    <subcellularLocation>
        <location evidence="9">Cytoplasm</location>
    </subcellularLocation>
</comment>
<evidence type="ECO:0000256" key="5">
    <source>
        <dbReference type="ARBA" id="ARBA00023157"/>
    </source>
</evidence>
<dbReference type="RefSeq" id="WP_201700114.1">
    <property type="nucleotide sequence ID" value="NZ_CAJHCQ010000025.1"/>
</dbReference>
<evidence type="ECO:0000256" key="9">
    <source>
        <dbReference type="HAMAP-Rule" id="MF_00725"/>
    </source>
</evidence>
<feature type="disulfide bond" description="Interchain" evidence="9">
    <location>
        <position position="65"/>
    </location>
</feature>
<dbReference type="SUPFAM" id="SSF63592">
    <property type="entry name" value="Flagellar transcriptional activator FlhD"/>
    <property type="match status" value="1"/>
</dbReference>
<evidence type="ECO:0000313" key="10">
    <source>
        <dbReference type="EMBL" id="CAD6558635.1"/>
    </source>
</evidence>
<keyword evidence="10" id="KW-0966">Cell projection</keyword>
<evidence type="ECO:0000256" key="2">
    <source>
        <dbReference type="ARBA" id="ARBA00022795"/>
    </source>
</evidence>
<reference evidence="10 11" key="1">
    <citation type="submission" date="2020-10" db="EMBL/GenBank/DDBJ databases">
        <authorList>
            <person name="Peeters C."/>
        </authorList>
    </citation>
    <scope>NUCLEOTIDE SEQUENCE [LARGE SCALE GENOMIC DNA]</scope>
    <source>
        <strain evidence="10 11">LMG 27952</strain>
    </source>
</reference>
<evidence type="ECO:0000256" key="8">
    <source>
        <dbReference type="ARBA" id="ARBA00025431"/>
    </source>
</evidence>
<keyword evidence="10" id="KW-0282">Flagellum</keyword>
<dbReference type="Gene3D" id="1.10.4000.10">
    <property type="entry name" value="Flagellar transcriptional activator FlhD"/>
    <property type="match status" value="1"/>
</dbReference>
<evidence type="ECO:0000256" key="3">
    <source>
        <dbReference type="ARBA" id="ARBA00023015"/>
    </source>
</evidence>
<organism evidence="10 11">
    <name type="scientific">Paraburkholderia hiiakae</name>
    <dbReference type="NCBI Taxonomy" id="1081782"/>
    <lineage>
        <taxon>Bacteria</taxon>
        <taxon>Pseudomonadati</taxon>
        <taxon>Pseudomonadota</taxon>
        <taxon>Betaproteobacteria</taxon>
        <taxon>Burkholderiales</taxon>
        <taxon>Burkholderiaceae</taxon>
        <taxon>Paraburkholderia</taxon>
    </lineage>
</organism>
<keyword evidence="7 9" id="KW-0804">Transcription</keyword>
<dbReference type="Pfam" id="PF05247">
    <property type="entry name" value="FlhD"/>
    <property type="match status" value="1"/>
</dbReference>
<evidence type="ECO:0000256" key="1">
    <source>
        <dbReference type="ARBA" id="ARBA00022490"/>
    </source>
</evidence>
<evidence type="ECO:0000256" key="7">
    <source>
        <dbReference type="ARBA" id="ARBA00023163"/>
    </source>
</evidence>
<keyword evidence="11" id="KW-1185">Reference proteome</keyword>
<keyword evidence="1 9" id="KW-0963">Cytoplasm</keyword>
<comment type="function">
    <text evidence="8 9">Functions in complex with FlhC as a master transcriptional regulator that regulates transcription of several flagellar and non-flagellar operons by binding to their promoter region. Activates expression of class 2 flagellar genes, including fliA, which is a flagellum-specific sigma factor that turns on the class 3 genes. Also regulates genes whose products function in a variety of physiological pathways.</text>
</comment>
<dbReference type="InterPro" id="IPR036194">
    <property type="entry name" value="FlhD_sf"/>
</dbReference>
<keyword evidence="6 9" id="KW-0010">Activator</keyword>
<sequence length="104" mass="11800">MNNNGLLHEIREINLSYLMLAQQMVRENRAEAMLRLGVSHEIAELMATLTSAQLMKLAGSNMLLCRFRFDDHMLLSALTHNVRHEDAAMQTVILLAQQPVEAIQ</sequence>
<keyword evidence="4 9" id="KW-0238">DNA-binding</keyword>
<keyword evidence="3 9" id="KW-0805">Transcription regulation</keyword>
<comment type="caution">
    <text evidence="10">The sequence shown here is derived from an EMBL/GenBank/DDBJ whole genome shotgun (WGS) entry which is preliminary data.</text>
</comment>
<accession>A0ABM8P7Y0</accession>
<keyword evidence="10" id="KW-0969">Cilium</keyword>
<comment type="subunit">
    <text evidence="9">Homodimer; disulfide-linked. Forms a heterohexamer composed of two FlhC and four FlhD subunits. Each FlhC binds a FlhD dimer, forming a heterotrimer, and a hexamer assembles by dimerization of two heterotrimers.</text>
</comment>
<gene>
    <name evidence="10" type="primary">flhD_3</name>
    <name evidence="9" type="synonym">flhD</name>
    <name evidence="10" type="ORF">LMG27952_06660</name>
</gene>
<keyword evidence="2 9" id="KW-1005">Bacterial flagellum biogenesis</keyword>
<comment type="similarity">
    <text evidence="9">Belongs to the FlhD family.</text>
</comment>
<name>A0ABM8P7Y0_9BURK</name>
<evidence type="ECO:0000256" key="4">
    <source>
        <dbReference type="ARBA" id="ARBA00023125"/>
    </source>
</evidence>
<dbReference type="Proteomes" id="UP000656319">
    <property type="component" value="Unassembled WGS sequence"/>
</dbReference>
<keyword evidence="5 9" id="KW-1015">Disulfide bond</keyword>
<dbReference type="HAMAP" id="MF_00725">
    <property type="entry name" value="FlhD"/>
    <property type="match status" value="1"/>
</dbReference>
<comment type="domain">
    <text evidence="9">The C-terminal region contains a putative helix-turn-helix (HTH) motif, suggesting that this region may bind DNA.</text>
</comment>
<evidence type="ECO:0000313" key="11">
    <source>
        <dbReference type="Proteomes" id="UP000656319"/>
    </source>
</evidence>